<evidence type="ECO:0000313" key="2">
    <source>
        <dbReference type="Proteomes" id="UP000886520"/>
    </source>
</evidence>
<dbReference type="AlphaFoldDB" id="A0A9D4V168"/>
<protein>
    <submittedName>
        <fullName evidence="1">Uncharacterized protein</fullName>
    </submittedName>
</protein>
<evidence type="ECO:0000313" key="1">
    <source>
        <dbReference type="EMBL" id="KAI5077112.1"/>
    </source>
</evidence>
<organism evidence="1 2">
    <name type="scientific">Adiantum capillus-veneris</name>
    <name type="common">Maidenhair fern</name>
    <dbReference type="NCBI Taxonomy" id="13818"/>
    <lineage>
        <taxon>Eukaryota</taxon>
        <taxon>Viridiplantae</taxon>
        <taxon>Streptophyta</taxon>
        <taxon>Embryophyta</taxon>
        <taxon>Tracheophyta</taxon>
        <taxon>Polypodiopsida</taxon>
        <taxon>Polypodiidae</taxon>
        <taxon>Polypodiales</taxon>
        <taxon>Pteridineae</taxon>
        <taxon>Pteridaceae</taxon>
        <taxon>Vittarioideae</taxon>
        <taxon>Adiantum</taxon>
    </lineage>
</organism>
<sequence>MTWTLGAALLETGAFSPTRSDCAATQNRFFKHSAGLGWHVMQSGPIFKFLYTGGVGKFMLELTDLQSGLYKGSQMSSRRTQTRDDLIKYSTGIYLL</sequence>
<reference evidence="1" key="1">
    <citation type="submission" date="2021-01" db="EMBL/GenBank/DDBJ databases">
        <title>Adiantum capillus-veneris genome.</title>
        <authorList>
            <person name="Fang Y."/>
            <person name="Liao Q."/>
        </authorList>
    </citation>
    <scope>NUCLEOTIDE SEQUENCE</scope>
    <source>
        <strain evidence="1">H3</strain>
        <tissue evidence="1">Leaf</tissue>
    </source>
</reference>
<proteinExistence type="predicted"/>
<gene>
    <name evidence="1" type="ORF">GOP47_0006936</name>
</gene>
<name>A0A9D4V168_ADICA</name>
<keyword evidence="2" id="KW-1185">Reference proteome</keyword>
<dbReference type="EMBL" id="JABFUD020000007">
    <property type="protein sequence ID" value="KAI5077112.1"/>
    <property type="molecule type" value="Genomic_DNA"/>
</dbReference>
<accession>A0A9D4V168</accession>
<comment type="caution">
    <text evidence="1">The sequence shown here is derived from an EMBL/GenBank/DDBJ whole genome shotgun (WGS) entry which is preliminary data.</text>
</comment>
<dbReference type="Proteomes" id="UP000886520">
    <property type="component" value="Chromosome 7"/>
</dbReference>